<dbReference type="Proteomes" id="UP000233769">
    <property type="component" value="Chromosome tk0001"/>
</dbReference>
<evidence type="ECO:0000313" key="2">
    <source>
        <dbReference type="Proteomes" id="UP000233769"/>
    </source>
</evidence>
<sequence length="200" mass="22204">MQQVLPLTDQVRAALTESRTSGQITALISDLKLDLERIRADLIAAKATAVDPLTSLEEADRAREAHHRLGFEEERTTSSIARLNMKLAEVERAEAAERGRLAYEAAVKERDACAALIREEYPKHAAAITEILQRVMACNEQIKAANPGRPADAPWLAPPEKLVRDADDVQHGQLVDLVALPGMHRDAPLIWFRRTADYRG</sequence>
<reference evidence="2" key="1">
    <citation type="submission" date="2017-10" db="EMBL/GenBank/DDBJ databases">
        <authorList>
            <person name="Regsiter A."/>
            <person name="William W."/>
        </authorList>
    </citation>
    <scope>NUCLEOTIDE SEQUENCE [LARGE SCALE GENOMIC DNA]</scope>
</reference>
<dbReference type="EMBL" id="LT962688">
    <property type="protein sequence ID" value="SOR30286.1"/>
    <property type="molecule type" value="Genomic_DNA"/>
</dbReference>
<name>A0A2N9ASJ9_METEX</name>
<evidence type="ECO:0000313" key="1">
    <source>
        <dbReference type="EMBL" id="SOR30286.1"/>
    </source>
</evidence>
<dbReference type="AlphaFoldDB" id="A0A2N9ASJ9"/>
<protein>
    <submittedName>
        <fullName evidence="1">Uncharacterized protein</fullName>
    </submittedName>
</protein>
<gene>
    <name evidence="1" type="ORF">TK0001_3684</name>
</gene>
<accession>A0A2N9ASJ9</accession>
<proteinExistence type="predicted"/>
<organism evidence="1 2">
    <name type="scientific">Methylorubrum extorquens</name>
    <name type="common">Methylobacterium dichloromethanicum</name>
    <name type="synonym">Methylobacterium extorquens</name>
    <dbReference type="NCBI Taxonomy" id="408"/>
    <lineage>
        <taxon>Bacteria</taxon>
        <taxon>Pseudomonadati</taxon>
        <taxon>Pseudomonadota</taxon>
        <taxon>Alphaproteobacteria</taxon>
        <taxon>Hyphomicrobiales</taxon>
        <taxon>Methylobacteriaceae</taxon>
        <taxon>Methylorubrum</taxon>
    </lineage>
</organism>